<dbReference type="GO" id="GO:0030247">
    <property type="term" value="F:polysaccharide binding"/>
    <property type="evidence" value="ECO:0007669"/>
    <property type="project" value="InterPro"/>
</dbReference>
<proteinExistence type="predicted"/>
<protein>
    <submittedName>
        <fullName evidence="4">Uncharacterized protein</fullName>
    </submittedName>
</protein>
<evidence type="ECO:0000313" key="4">
    <source>
        <dbReference type="EMBL" id="CAA9466932.1"/>
    </source>
</evidence>
<name>A0A6J4RGI8_9ACTN</name>
<dbReference type="Gene3D" id="3.90.550.10">
    <property type="entry name" value="Spore Coat Polysaccharide Biosynthesis Protein SpsA, Chain A"/>
    <property type="match status" value="1"/>
</dbReference>
<dbReference type="PANTHER" id="PTHR45947">
    <property type="entry name" value="SULFOQUINOVOSYL TRANSFERASE SQD2"/>
    <property type="match status" value="1"/>
</dbReference>
<accession>A0A6J4RGI8</accession>
<dbReference type="InterPro" id="IPR055050">
    <property type="entry name" value="WsaF_C"/>
</dbReference>
<dbReference type="Pfam" id="PF22772">
    <property type="entry name" value="WsaF_C"/>
    <property type="match status" value="1"/>
</dbReference>
<organism evidence="4">
    <name type="scientific">uncultured Solirubrobacteraceae bacterium</name>
    <dbReference type="NCBI Taxonomy" id="1162706"/>
    <lineage>
        <taxon>Bacteria</taxon>
        <taxon>Bacillati</taxon>
        <taxon>Actinomycetota</taxon>
        <taxon>Thermoleophilia</taxon>
        <taxon>Solirubrobacterales</taxon>
        <taxon>Solirubrobacteraceae</taxon>
        <taxon>environmental samples</taxon>
    </lineage>
</organism>
<feature type="domain" description="WsaF N-terminal" evidence="2">
    <location>
        <begin position="442"/>
        <end position="499"/>
    </location>
</feature>
<reference evidence="4" key="1">
    <citation type="submission" date="2020-02" db="EMBL/GenBank/DDBJ databases">
        <authorList>
            <person name="Meier V. D."/>
        </authorList>
    </citation>
    <scope>NUCLEOTIDE SEQUENCE</scope>
    <source>
        <strain evidence="4">AVDCRST_MAG65</strain>
    </source>
</reference>
<dbReference type="InterPro" id="IPR048510">
    <property type="entry name" value="WsaF_N"/>
</dbReference>
<dbReference type="InterPro" id="IPR050194">
    <property type="entry name" value="Glycosyltransferase_grp1"/>
</dbReference>
<dbReference type="EMBL" id="CADCVL010000061">
    <property type="protein sequence ID" value="CAA9466932.1"/>
    <property type="molecule type" value="Genomic_DNA"/>
</dbReference>
<dbReference type="Pfam" id="PF00535">
    <property type="entry name" value="Glycos_transf_2"/>
    <property type="match status" value="1"/>
</dbReference>
<feature type="domain" description="Glycosyltransferase 2-like" evidence="1">
    <location>
        <begin position="2"/>
        <end position="109"/>
    </location>
</feature>
<dbReference type="AlphaFoldDB" id="A0A6J4RGI8"/>
<gene>
    <name evidence="4" type="ORF">AVDCRST_MAG65-381</name>
</gene>
<dbReference type="Pfam" id="PF21374">
    <property type="entry name" value="WsaF_N"/>
    <property type="match status" value="1"/>
</dbReference>
<sequence length="711" mass="80101">RYLDEVLTAVRAQRVDREVELLIVDSGSTDGSLAIAERHGARIHSIPKSEFSHGGTRNLAMELARGEHVAFLTQDATPAHDGWLAAMLEGFAQADDVALVFGPHDARPDASHMIKSEMERHFATWGEGGTRIDVQRLGRGASELELYRRYPGLWTFFSDVNACVAKWAWRQVPYRRVPYAEDQLLGREMIEAGFAKVFHPDARVLHSHDYPPRQFLQRYFDEFRSLREVLDHVEEAHPYRTAQTIRGLIGHDRRWLRAHGVEGAALVRPLLTSARHHSIRQLGAILGTRADRVPRRLRGALSLEGRDSFTPYPVPESPLLRRTTQPDARPVPVEPRWRWDLITRAYPARPAEILPHSGDARGPWNLAWVVPPWQVGSGGHTTIFRLIRQLELRGHSNAIFVFEPPYMWNQPSSAAELREQIREHFVPGLEAQVFHGIEDFDSADVAIATGWSTAFAVRDLPRCRDKAYLVQDHEPEFYATSAQSIWAEETYRMGLRCIAYTPWMADVLRDRYGVEARWFECGTDLDVFEFADESDRQDEVIAVYARSETERRAVDLAMAGLALLAERRPTIRPVLFGSRRPTRLPFAAEDLGVVPPRRLARLYRDAQVGVVFSLTTHSLVAQEMMASGLATVELEGANVSSALGASGELVEQAARRPDAIADAIERLLDDRAAAAAMAGRARAFVEQRTWERAGDQVEAALREILSTPRQA</sequence>
<evidence type="ECO:0000259" key="1">
    <source>
        <dbReference type="Pfam" id="PF00535"/>
    </source>
</evidence>
<dbReference type="Gene3D" id="3.40.50.2000">
    <property type="entry name" value="Glycogen Phosphorylase B"/>
    <property type="match status" value="1"/>
</dbReference>
<dbReference type="InterPro" id="IPR001173">
    <property type="entry name" value="Glyco_trans_2-like"/>
</dbReference>
<dbReference type="PANTHER" id="PTHR45947:SF3">
    <property type="entry name" value="SULFOQUINOVOSYL TRANSFERASE SQD2"/>
    <property type="match status" value="1"/>
</dbReference>
<dbReference type="Gene3D" id="3.40.50.11090">
    <property type="match status" value="1"/>
</dbReference>
<evidence type="ECO:0000259" key="2">
    <source>
        <dbReference type="Pfam" id="PF21374"/>
    </source>
</evidence>
<dbReference type="SUPFAM" id="SSF53448">
    <property type="entry name" value="Nucleotide-diphospho-sugar transferases"/>
    <property type="match status" value="1"/>
</dbReference>
<dbReference type="CDD" id="cd00761">
    <property type="entry name" value="Glyco_tranf_GTA_type"/>
    <property type="match status" value="1"/>
</dbReference>
<dbReference type="GO" id="GO:0016758">
    <property type="term" value="F:hexosyltransferase activity"/>
    <property type="evidence" value="ECO:0007669"/>
    <property type="project" value="TreeGrafter"/>
</dbReference>
<feature type="domain" description="WsaF C-terminal" evidence="3">
    <location>
        <begin position="541"/>
        <end position="664"/>
    </location>
</feature>
<dbReference type="SUPFAM" id="SSF53756">
    <property type="entry name" value="UDP-Glycosyltransferase/glycogen phosphorylase"/>
    <property type="match status" value="1"/>
</dbReference>
<evidence type="ECO:0000259" key="3">
    <source>
        <dbReference type="Pfam" id="PF22772"/>
    </source>
</evidence>
<dbReference type="InterPro" id="IPR029044">
    <property type="entry name" value="Nucleotide-diphossugar_trans"/>
</dbReference>
<feature type="non-terminal residue" evidence="4">
    <location>
        <position position="1"/>
    </location>
</feature>